<dbReference type="EMBL" id="FZMO01000001">
    <property type="protein sequence ID" value="SNQ45368.1"/>
    <property type="molecule type" value="Genomic_DNA"/>
</dbReference>
<evidence type="ECO:0000313" key="1">
    <source>
        <dbReference type="EMBL" id="SNQ45368.1"/>
    </source>
</evidence>
<keyword evidence="2" id="KW-1185">Reference proteome</keyword>
<gene>
    <name evidence="1" type="ORF">FRACA_10127</name>
</gene>
<sequence>MTCLSAGRSFSQQAELRFGNDRTPNYHSDDAAEISYPDGQRPYSDSLLLLRAERLALLPAATLTRAETLAGVAGLTAADSGEVQETVLHVPLAVVRLVRDALHEVVHVGRGVEVRGAYLSKLVENAVTGLPPVLAKLLLQLLCLLLLSHYVVSPL</sequence>
<dbReference type="Proteomes" id="UP000234331">
    <property type="component" value="Unassembled WGS sequence"/>
</dbReference>
<reference evidence="1 2" key="1">
    <citation type="submission" date="2017-06" db="EMBL/GenBank/DDBJ databases">
        <authorList>
            <person name="Kim H.J."/>
            <person name="Triplett B.A."/>
        </authorList>
    </citation>
    <scope>NUCLEOTIDE SEQUENCE [LARGE SCALE GENOMIC DNA]</scope>
    <source>
        <strain evidence="1">FRACA_ARgP5</strain>
    </source>
</reference>
<organism evidence="1 2">
    <name type="scientific">Frankia canadensis</name>
    <dbReference type="NCBI Taxonomy" id="1836972"/>
    <lineage>
        <taxon>Bacteria</taxon>
        <taxon>Bacillati</taxon>
        <taxon>Actinomycetota</taxon>
        <taxon>Actinomycetes</taxon>
        <taxon>Frankiales</taxon>
        <taxon>Frankiaceae</taxon>
        <taxon>Frankia</taxon>
    </lineage>
</organism>
<evidence type="ECO:0000313" key="2">
    <source>
        <dbReference type="Proteomes" id="UP000234331"/>
    </source>
</evidence>
<protein>
    <submittedName>
        <fullName evidence="1">Uncharacterized protein</fullName>
    </submittedName>
</protein>
<dbReference type="AlphaFoldDB" id="A0A2I2KI69"/>
<name>A0A2I2KI69_9ACTN</name>
<proteinExistence type="predicted"/>
<accession>A0A2I2KI69</accession>